<name>A0AA38RSZ2_9PEZI</name>
<dbReference type="AlphaFoldDB" id="A0AA38RSZ2"/>
<feature type="chain" id="PRO_5041488546" description="1,3-beta-glucanosyltransferase" evidence="6">
    <location>
        <begin position="19"/>
        <end position="433"/>
    </location>
</feature>
<dbReference type="InterPro" id="IPR017853">
    <property type="entry name" value="GH"/>
</dbReference>
<dbReference type="Gene3D" id="3.20.20.80">
    <property type="entry name" value="Glycosidases"/>
    <property type="match status" value="1"/>
</dbReference>
<comment type="similarity">
    <text evidence="2 6">Belongs to the glycosyl hydrolase 72 family.</text>
</comment>
<dbReference type="EMBL" id="JANBVO010000024">
    <property type="protein sequence ID" value="KAJ9141830.1"/>
    <property type="molecule type" value="Genomic_DNA"/>
</dbReference>
<evidence type="ECO:0000256" key="5">
    <source>
        <dbReference type="ARBA" id="ARBA00023180"/>
    </source>
</evidence>
<dbReference type="Proteomes" id="UP001174694">
    <property type="component" value="Unassembled WGS sequence"/>
</dbReference>
<dbReference type="EC" id="2.4.1.-" evidence="6"/>
<feature type="signal peptide" evidence="6">
    <location>
        <begin position="1"/>
        <end position="18"/>
    </location>
</feature>
<keyword evidence="8" id="KW-1185">Reference proteome</keyword>
<dbReference type="GO" id="GO:0031505">
    <property type="term" value="P:fungal-type cell wall organization"/>
    <property type="evidence" value="ECO:0007669"/>
    <property type="project" value="TreeGrafter"/>
</dbReference>
<gene>
    <name evidence="7" type="ORF">NKR23_g7646</name>
</gene>
<keyword evidence="6" id="KW-0449">Lipoprotein</keyword>
<evidence type="ECO:0000256" key="2">
    <source>
        <dbReference type="ARBA" id="ARBA00007528"/>
    </source>
</evidence>
<protein>
    <recommendedName>
        <fullName evidence="6">1,3-beta-glucanosyltransferase</fullName>
        <ecNumber evidence="6">2.4.1.-</ecNumber>
    </recommendedName>
</protein>
<comment type="function">
    <text evidence="6">Splits internally a 1,3-beta-glucan molecule and transfers the newly generated reducing end (the donor) to the non-reducing end of another 1,3-beta-glucan molecule (the acceptor) forming a 1,3-beta linkage, resulting in the elongation of 1,3-beta-glucan chains in the cell wall.</text>
</comment>
<dbReference type="SUPFAM" id="SSF51445">
    <property type="entry name" value="(Trans)glycosidases"/>
    <property type="match status" value="1"/>
</dbReference>
<keyword evidence="6" id="KW-0336">GPI-anchor</keyword>
<keyword evidence="6" id="KW-0808">Transferase</keyword>
<dbReference type="GO" id="GO:0098552">
    <property type="term" value="C:side of membrane"/>
    <property type="evidence" value="ECO:0007669"/>
    <property type="project" value="UniProtKB-KW"/>
</dbReference>
<comment type="subcellular location">
    <subcellularLocation>
        <location evidence="1 6">Cell membrane</location>
        <topology evidence="1 6">Lipid-anchor</topology>
        <topology evidence="1 6">GPI-anchor</topology>
    </subcellularLocation>
</comment>
<dbReference type="PANTHER" id="PTHR31468">
    <property type="entry name" value="1,3-BETA-GLUCANOSYLTRANSFERASE GAS1"/>
    <property type="match status" value="1"/>
</dbReference>
<evidence type="ECO:0000256" key="4">
    <source>
        <dbReference type="ARBA" id="ARBA00023157"/>
    </source>
</evidence>
<keyword evidence="3 6" id="KW-0732">Signal</keyword>
<sequence>MRLSWMSLALASAVGVDAISRISVTGNKFFTSDGDQFFMKGVAYQLTPDDPLIDTEQCARDASLMKTLGANAIRVYHVDSDADHSGCMGEFADAGIYAIIDMDTFDTYILPNDPWWNQTQYDRYSAVMDAFADFDNTLGFFVGNEVIALNNQSMAAPYIKAAARDMKAYRDSKGYHKFPIGYSAADIAELRPMLQDYLTCGGNSSENIDMFGLNSYEWCGDVTYQSSGYSNLQSMAVDFPVPIFFSETGCNTPKPRTFGDQAAIFGDEMVGDWSGALIYEWLEEANDYGLISYGAQVDATVTGSNIDGGYTRKGTPTPVSPDFTNLKNQWATITPSGVASSDYTPSVSTRACPTSTADGWLVDGNVALPTLGETFSGTYSSTPSATVTSTATGTAAGASASASSTQNPASPNKEITGMSAGLVGVMLFFTFWL</sequence>
<dbReference type="GO" id="GO:0005886">
    <property type="term" value="C:plasma membrane"/>
    <property type="evidence" value="ECO:0007669"/>
    <property type="project" value="UniProtKB-SubCell"/>
</dbReference>
<comment type="caution">
    <text evidence="7">The sequence shown here is derived from an EMBL/GenBank/DDBJ whole genome shotgun (WGS) entry which is preliminary data.</text>
</comment>
<keyword evidence="5" id="KW-0325">Glycoprotein</keyword>
<dbReference type="InterPro" id="IPR004886">
    <property type="entry name" value="Glucanosyltransferase"/>
</dbReference>
<keyword evidence="4" id="KW-1015">Disulfide bond</keyword>
<dbReference type="GO" id="GO:0071970">
    <property type="term" value="P:fungal-type cell wall (1-&gt;3)-beta-D-glucan biosynthetic process"/>
    <property type="evidence" value="ECO:0007669"/>
    <property type="project" value="TreeGrafter"/>
</dbReference>
<evidence type="ECO:0000313" key="7">
    <source>
        <dbReference type="EMBL" id="KAJ9141830.1"/>
    </source>
</evidence>
<accession>A0AA38RSZ2</accession>
<evidence type="ECO:0000256" key="3">
    <source>
        <dbReference type="ARBA" id="ARBA00022729"/>
    </source>
</evidence>
<dbReference type="PANTHER" id="PTHR31468:SF8">
    <property type="entry name" value="1,3-BETA-GLUCANOSYLTRANSFERASE GAS2"/>
    <property type="match status" value="1"/>
</dbReference>
<evidence type="ECO:0000313" key="8">
    <source>
        <dbReference type="Proteomes" id="UP001174694"/>
    </source>
</evidence>
<reference evidence="7" key="1">
    <citation type="submission" date="2022-07" db="EMBL/GenBank/DDBJ databases">
        <title>Fungi with potential for degradation of polypropylene.</title>
        <authorList>
            <person name="Gostincar C."/>
        </authorList>
    </citation>
    <scope>NUCLEOTIDE SEQUENCE</scope>
    <source>
        <strain evidence="7">EXF-13308</strain>
    </source>
</reference>
<dbReference type="FunFam" id="3.20.20.80:FF:000038">
    <property type="entry name" value="1,3-beta-glucanosyltransferase"/>
    <property type="match status" value="1"/>
</dbReference>
<evidence type="ECO:0000256" key="6">
    <source>
        <dbReference type="RuleBase" id="RU361209"/>
    </source>
</evidence>
<dbReference type="Pfam" id="PF03198">
    <property type="entry name" value="Glyco_hydro_72"/>
    <property type="match status" value="1"/>
</dbReference>
<proteinExistence type="inferred from homology"/>
<keyword evidence="6" id="KW-0472">Membrane</keyword>
<evidence type="ECO:0000256" key="1">
    <source>
        <dbReference type="ARBA" id="ARBA00004609"/>
    </source>
</evidence>
<organism evidence="7 8">
    <name type="scientific">Pleurostoma richardsiae</name>
    <dbReference type="NCBI Taxonomy" id="41990"/>
    <lineage>
        <taxon>Eukaryota</taxon>
        <taxon>Fungi</taxon>
        <taxon>Dikarya</taxon>
        <taxon>Ascomycota</taxon>
        <taxon>Pezizomycotina</taxon>
        <taxon>Sordariomycetes</taxon>
        <taxon>Sordariomycetidae</taxon>
        <taxon>Calosphaeriales</taxon>
        <taxon>Pleurostomataceae</taxon>
        <taxon>Pleurostoma</taxon>
    </lineage>
</organism>
<dbReference type="GO" id="GO:0042124">
    <property type="term" value="F:1,3-beta-glucanosyltransferase activity"/>
    <property type="evidence" value="ECO:0007669"/>
    <property type="project" value="TreeGrafter"/>
</dbReference>